<evidence type="ECO:0008006" key="7">
    <source>
        <dbReference type="Google" id="ProtNLM"/>
    </source>
</evidence>
<dbReference type="OrthoDB" id="9766710at2"/>
<keyword evidence="1" id="KW-0677">Repeat</keyword>
<evidence type="ECO:0000256" key="4">
    <source>
        <dbReference type="SAM" id="SignalP"/>
    </source>
</evidence>
<dbReference type="RefSeq" id="WP_114282225.1">
    <property type="nucleotide sequence ID" value="NZ_PSYR01000001.1"/>
</dbReference>
<dbReference type="PROSITE" id="PS51257">
    <property type="entry name" value="PROKAR_LIPOPROTEIN"/>
    <property type="match status" value="1"/>
</dbReference>
<dbReference type="Gene3D" id="1.25.40.10">
    <property type="entry name" value="Tetratricopeptide repeat domain"/>
    <property type="match status" value="3"/>
</dbReference>
<feature type="chain" id="PRO_5016620166" description="Tetratricopeptide repeat protein" evidence="4">
    <location>
        <begin position="20"/>
        <end position="573"/>
    </location>
</feature>
<dbReference type="PANTHER" id="PTHR45586">
    <property type="entry name" value="TPR REPEAT-CONTAINING PROTEIN PA4667"/>
    <property type="match status" value="1"/>
</dbReference>
<dbReference type="PROSITE" id="PS50005">
    <property type="entry name" value="TPR"/>
    <property type="match status" value="1"/>
</dbReference>
<organism evidence="5 6">
    <name type="scientific">Acidiferrobacter thiooxydans</name>
    <dbReference type="NCBI Taxonomy" id="163359"/>
    <lineage>
        <taxon>Bacteria</taxon>
        <taxon>Pseudomonadati</taxon>
        <taxon>Pseudomonadota</taxon>
        <taxon>Gammaproteobacteria</taxon>
        <taxon>Acidiferrobacterales</taxon>
        <taxon>Acidiferrobacteraceae</taxon>
        <taxon>Acidiferrobacter</taxon>
    </lineage>
</organism>
<evidence type="ECO:0000313" key="5">
    <source>
        <dbReference type="EMBL" id="RCN58583.1"/>
    </source>
</evidence>
<keyword evidence="6" id="KW-1185">Reference proteome</keyword>
<evidence type="ECO:0000256" key="1">
    <source>
        <dbReference type="ARBA" id="ARBA00022737"/>
    </source>
</evidence>
<proteinExistence type="predicted"/>
<dbReference type="InterPro" id="IPR019734">
    <property type="entry name" value="TPR_rpt"/>
</dbReference>
<keyword evidence="2 3" id="KW-0802">TPR repeat</keyword>
<dbReference type="Pfam" id="PF13432">
    <property type="entry name" value="TPR_16"/>
    <property type="match status" value="2"/>
</dbReference>
<keyword evidence="4" id="KW-0732">Signal</keyword>
<dbReference type="SMART" id="SM00028">
    <property type="entry name" value="TPR"/>
    <property type="match status" value="4"/>
</dbReference>
<accession>A0A368HGQ9</accession>
<comment type="caution">
    <text evidence="5">The sequence shown here is derived from an EMBL/GenBank/DDBJ whole genome shotgun (WGS) entry which is preliminary data.</text>
</comment>
<dbReference type="AlphaFoldDB" id="A0A368HGQ9"/>
<dbReference type="Proteomes" id="UP000253250">
    <property type="component" value="Unassembled WGS sequence"/>
</dbReference>
<sequence length="573" mass="62728">MRQGLWRAALPILALGVLAGCATTPPRSVSASRPRPASAASVHPPGRLLYHVLLGDIVGQQGHLGQAAKAFGQAAQETRDPGLIRHSALLSLYARRYAQARQLTELWLAQAPQSVSARAALADADLGLTRIAAAEREFAQALTQAAVHEGPEGRAFTFEHIATLLLRHKRAALTVTVMRALTRLYPKDPIGEYALAELARHSHDRTAALRAVNAALTLKPHWEGAAVLKARILWTITPRRALAFSARFLQRNPSATRLRLDYARRLVSLQYWHRALAQFQMIAAAAPNDPRVLYAAGLIALRSHEFRLARSYLKRSLALAPNDAHANLYLGEIAETEKRYARAHYYYARVGTPYRFAAMMRDGLMLLAQSAPHLAWQRLARITAHTPAQAVALALARNEVLMVLGQYAKGLAVVNAAMDHAPHPDVLLYARALDEEKLGAVVKAEHDLKRLVAAHPQSATALNALGYTYIDNGQHEQRGLALVRRALALAPGNPDILDSVGWGYYREGHPKTAVGYLQKAFDLSHDPTIAAHLGAALWDSGHHARALRLWREALTKAPGNSAVKAELAKHRAF</sequence>
<dbReference type="PANTHER" id="PTHR45586:SF1">
    <property type="entry name" value="LIPOPOLYSACCHARIDE ASSEMBLY PROTEIN B"/>
    <property type="match status" value="1"/>
</dbReference>
<evidence type="ECO:0000256" key="2">
    <source>
        <dbReference type="ARBA" id="ARBA00022803"/>
    </source>
</evidence>
<name>A0A368HGQ9_9GAMM</name>
<reference evidence="5 6" key="1">
    <citation type="submission" date="2018-02" db="EMBL/GenBank/DDBJ databases">
        <title>Insights into the biology of acidophilic members of the Acidiferrobacteraceae family derived from comparative genomic analyses.</title>
        <authorList>
            <person name="Issotta F."/>
            <person name="Thyssen C."/>
            <person name="Mena C."/>
            <person name="Moya A."/>
            <person name="Bellenberg S."/>
            <person name="Sproer C."/>
            <person name="Covarrubias P.C."/>
            <person name="Sand W."/>
            <person name="Quatrini R."/>
            <person name="Vera M."/>
        </authorList>
    </citation>
    <scope>NUCLEOTIDE SEQUENCE [LARGE SCALE GENOMIC DNA]</scope>
    <source>
        <strain evidence="6">m-1</strain>
    </source>
</reference>
<protein>
    <recommendedName>
        <fullName evidence="7">Tetratricopeptide repeat protein</fullName>
    </recommendedName>
</protein>
<dbReference type="EMBL" id="PSYR01000001">
    <property type="protein sequence ID" value="RCN58583.1"/>
    <property type="molecule type" value="Genomic_DNA"/>
</dbReference>
<evidence type="ECO:0000256" key="3">
    <source>
        <dbReference type="PROSITE-ProRule" id="PRU00339"/>
    </source>
</evidence>
<gene>
    <name evidence="5" type="ORF">C4900_02000</name>
</gene>
<dbReference type="InterPro" id="IPR051012">
    <property type="entry name" value="CellSynth/LPSAsmb/PSIAsmb"/>
</dbReference>
<dbReference type="InterPro" id="IPR011990">
    <property type="entry name" value="TPR-like_helical_dom_sf"/>
</dbReference>
<feature type="repeat" description="TPR" evidence="3">
    <location>
        <begin position="290"/>
        <end position="323"/>
    </location>
</feature>
<dbReference type="SUPFAM" id="SSF48452">
    <property type="entry name" value="TPR-like"/>
    <property type="match status" value="3"/>
</dbReference>
<feature type="signal peptide" evidence="4">
    <location>
        <begin position="1"/>
        <end position="19"/>
    </location>
</feature>
<evidence type="ECO:0000313" key="6">
    <source>
        <dbReference type="Proteomes" id="UP000253250"/>
    </source>
</evidence>